<name>A0ABQ6PM26_9BACT</name>
<dbReference type="Proteomes" id="UP001338309">
    <property type="component" value="Unassembled WGS sequence"/>
</dbReference>
<proteinExistence type="predicted"/>
<gene>
    <name evidence="2" type="ORF">Aconfl_16510</name>
</gene>
<feature type="region of interest" description="Disordered" evidence="1">
    <location>
        <begin position="1"/>
        <end position="26"/>
    </location>
</feature>
<protein>
    <submittedName>
        <fullName evidence="2">Uncharacterized protein</fullName>
    </submittedName>
</protein>
<evidence type="ECO:0000256" key="1">
    <source>
        <dbReference type="SAM" id="MobiDB-lite"/>
    </source>
</evidence>
<evidence type="ECO:0000313" key="3">
    <source>
        <dbReference type="Proteomes" id="UP001338309"/>
    </source>
</evidence>
<sequence length="106" mass="12221">MADKTPSFRNSSRRKWSRYSSWKKNNSYSRSRKAFTIPLFFGGKEEDIRVKLNLHVLIESFMMVGLVSEDSHCPVHLLDKKGPDHLMGKSHFGKGYFSICPGIDRV</sequence>
<dbReference type="EMBL" id="BTPD01000004">
    <property type="protein sequence ID" value="GMQ29008.1"/>
    <property type="molecule type" value="Genomic_DNA"/>
</dbReference>
<keyword evidence="3" id="KW-1185">Reference proteome</keyword>
<organism evidence="2 3">
    <name type="scientific">Algoriphagus confluentis</name>
    <dbReference type="NCBI Taxonomy" id="1697556"/>
    <lineage>
        <taxon>Bacteria</taxon>
        <taxon>Pseudomonadati</taxon>
        <taxon>Bacteroidota</taxon>
        <taxon>Cytophagia</taxon>
        <taxon>Cytophagales</taxon>
        <taxon>Cyclobacteriaceae</taxon>
        <taxon>Algoriphagus</taxon>
    </lineage>
</organism>
<accession>A0ABQ6PM26</accession>
<comment type="caution">
    <text evidence="2">The sequence shown here is derived from an EMBL/GenBank/DDBJ whole genome shotgun (WGS) entry which is preliminary data.</text>
</comment>
<reference evidence="2 3" key="1">
    <citation type="submission" date="2023-08" db="EMBL/GenBank/DDBJ databases">
        <title>Draft genome sequence of Algoriphagus confluentis.</title>
        <authorList>
            <person name="Takatani N."/>
            <person name="Hosokawa M."/>
            <person name="Sawabe T."/>
        </authorList>
    </citation>
    <scope>NUCLEOTIDE SEQUENCE [LARGE SCALE GENOMIC DNA]</scope>
    <source>
        <strain evidence="2 3">NBRC 111222</strain>
    </source>
</reference>
<evidence type="ECO:0000313" key="2">
    <source>
        <dbReference type="EMBL" id="GMQ29008.1"/>
    </source>
</evidence>